<dbReference type="InterPro" id="IPR036388">
    <property type="entry name" value="WH-like_DNA-bd_sf"/>
</dbReference>
<evidence type="ECO:0000313" key="3">
    <source>
        <dbReference type="Proteomes" id="UP001157914"/>
    </source>
</evidence>
<evidence type="ECO:0000313" key="2">
    <source>
        <dbReference type="EMBL" id="SMP08162.1"/>
    </source>
</evidence>
<dbReference type="Gene3D" id="1.10.10.10">
    <property type="entry name" value="Winged helix-like DNA-binding domain superfamily/Winged helix DNA-binding domain"/>
    <property type="match status" value="1"/>
</dbReference>
<dbReference type="InterPro" id="IPR036390">
    <property type="entry name" value="WH_DNA-bd_sf"/>
</dbReference>
<gene>
    <name evidence="2" type="ORF">SAMN06265374_0938</name>
</gene>
<dbReference type="RefSeq" id="WP_155189252.1">
    <property type="nucleotide sequence ID" value="NZ_BAAAEA010000001.1"/>
</dbReference>
<dbReference type="PANTHER" id="PTHR33164:SF89">
    <property type="entry name" value="MARR FAMILY REGULATORY PROTEIN"/>
    <property type="match status" value="1"/>
</dbReference>
<dbReference type="PROSITE" id="PS50995">
    <property type="entry name" value="HTH_MARR_2"/>
    <property type="match status" value="1"/>
</dbReference>
<protein>
    <submittedName>
        <fullName evidence="2">Transcriptional regulator, MarR family</fullName>
    </submittedName>
</protein>
<proteinExistence type="predicted"/>
<reference evidence="2 3" key="1">
    <citation type="submission" date="2017-05" db="EMBL/GenBank/DDBJ databases">
        <authorList>
            <person name="Varghese N."/>
            <person name="Submissions S."/>
        </authorList>
    </citation>
    <scope>NUCLEOTIDE SEQUENCE [LARGE SCALE GENOMIC DNA]</scope>
    <source>
        <strain evidence="2 3">DSM 15949</strain>
    </source>
</reference>
<feature type="domain" description="HTH marR-type" evidence="1">
    <location>
        <begin position="1"/>
        <end position="132"/>
    </location>
</feature>
<dbReference type="SUPFAM" id="SSF46785">
    <property type="entry name" value="Winged helix' DNA-binding domain"/>
    <property type="match status" value="1"/>
</dbReference>
<dbReference type="InterPro" id="IPR000835">
    <property type="entry name" value="HTH_MarR-typ"/>
</dbReference>
<organism evidence="2 3">
    <name type="scientific">Roseibium denhamense</name>
    <dbReference type="NCBI Taxonomy" id="76305"/>
    <lineage>
        <taxon>Bacteria</taxon>
        <taxon>Pseudomonadati</taxon>
        <taxon>Pseudomonadota</taxon>
        <taxon>Alphaproteobacteria</taxon>
        <taxon>Hyphomicrobiales</taxon>
        <taxon>Stappiaceae</taxon>
        <taxon>Roseibium</taxon>
    </lineage>
</organism>
<evidence type="ECO:0000259" key="1">
    <source>
        <dbReference type="PROSITE" id="PS50995"/>
    </source>
</evidence>
<dbReference type="PANTHER" id="PTHR33164">
    <property type="entry name" value="TRANSCRIPTIONAL REGULATOR, MARR FAMILY"/>
    <property type="match status" value="1"/>
</dbReference>
<name>A0ABY1NF65_9HYPH</name>
<dbReference type="Pfam" id="PF13463">
    <property type="entry name" value="HTH_27"/>
    <property type="match status" value="1"/>
</dbReference>
<dbReference type="Proteomes" id="UP001157914">
    <property type="component" value="Unassembled WGS sequence"/>
</dbReference>
<dbReference type="InterPro" id="IPR039422">
    <property type="entry name" value="MarR/SlyA-like"/>
</dbReference>
<dbReference type="EMBL" id="FXTT01000001">
    <property type="protein sequence ID" value="SMP08162.1"/>
    <property type="molecule type" value="Genomic_DNA"/>
</dbReference>
<comment type="caution">
    <text evidence="2">The sequence shown here is derived from an EMBL/GenBank/DDBJ whole genome shotgun (WGS) entry which is preliminary data.</text>
</comment>
<keyword evidence="3" id="KW-1185">Reference proteome</keyword>
<sequence length="184" mass="19999">MKSNDCTHRISELVDRLCRLNAADEWNGPLNPSQLAALNYLSKANRFSRAPSHVADYLATTRGTASQTLKALARKQLIGETRAENDRRSIRYDVTAEGQALLTTPPPLSPAIDGLTEDTATALADALSALVTSALQKRGGRSFGVCKTCRHHRNSGPEGFCALLEIPLRPPETEQICHEHTPNG</sequence>
<accession>A0ABY1NF65</accession>